<dbReference type="GO" id="GO:0016020">
    <property type="term" value="C:membrane"/>
    <property type="evidence" value="ECO:0007669"/>
    <property type="project" value="UniProtKB-SubCell"/>
</dbReference>
<dbReference type="Gene3D" id="1.10.287.950">
    <property type="entry name" value="Methyl-accepting chemotaxis protein"/>
    <property type="match status" value="1"/>
</dbReference>
<keyword evidence="5 7" id="KW-0807">Transducer</keyword>
<evidence type="ECO:0000256" key="6">
    <source>
        <dbReference type="ARBA" id="ARBA00029447"/>
    </source>
</evidence>
<protein>
    <submittedName>
        <fullName evidence="11">Chemotaxis protein</fullName>
    </submittedName>
</protein>
<dbReference type="CDD" id="cd11386">
    <property type="entry name" value="MCP_signal"/>
    <property type="match status" value="1"/>
</dbReference>
<proteinExistence type="inferred from homology"/>
<feature type="transmembrane region" description="Helical" evidence="9">
    <location>
        <begin position="217"/>
        <end position="234"/>
    </location>
</feature>
<comment type="subcellular location">
    <subcellularLocation>
        <location evidence="1">Membrane</location>
        <topology evidence="1">Multi-pass membrane protein</topology>
    </subcellularLocation>
</comment>
<evidence type="ECO:0000256" key="9">
    <source>
        <dbReference type="SAM" id="Phobius"/>
    </source>
</evidence>
<dbReference type="RefSeq" id="WP_050665081.1">
    <property type="nucleotide sequence ID" value="NZ_CDDB01000011.1"/>
</dbReference>
<evidence type="ECO:0000256" key="7">
    <source>
        <dbReference type="PROSITE-ProRule" id="PRU00284"/>
    </source>
</evidence>
<dbReference type="STRING" id="652.WL1483_2046"/>
<dbReference type="SMART" id="SM00283">
    <property type="entry name" value="MA"/>
    <property type="match status" value="1"/>
</dbReference>
<evidence type="ECO:0000256" key="8">
    <source>
        <dbReference type="SAM" id="Coils"/>
    </source>
</evidence>
<dbReference type="Pfam" id="PF00015">
    <property type="entry name" value="MCPsignal"/>
    <property type="match status" value="1"/>
</dbReference>
<dbReference type="PROSITE" id="PS50111">
    <property type="entry name" value="CHEMOTAXIS_TRANSDUC_2"/>
    <property type="match status" value="1"/>
</dbReference>
<feature type="domain" description="Methyl-accepting transducer" evidence="10">
    <location>
        <begin position="298"/>
        <end position="534"/>
    </location>
</feature>
<feature type="transmembrane region" description="Helical" evidence="9">
    <location>
        <begin position="12"/>
        <end position="31"/>
    </location>
</feature>
<dbReference type="SUPFAM" id="SSF58104">
    <property type="entry name" value="Methyl-accepting chemotaxis protein (MCP) signaling domain"/>
    <property type="match status" value="1"/>
</dbReference>
<comment type="similarity">
    <text evidence="6">Belongs to the methyl-accepting chemotaxis (MCP) protein family.</text>
</comment>
<dbReference type="AlphaFoldDB" id="A0A0S2SIE7"/>
<dbReference type="KEGG" id="asr:WL1483_2046"/>
<accession>A0A0S2SIE7</accession>
<evidence type="ECO:0000313" key="12">
    <source>
        <dbReference type="Proteomes" id="UP000058114"/>
    </source>
</evidence>
<evidence type="ECO:0000259" key="10">
    <source>
        <dbReference type="PROSITE" id="PS50111"/>
    </source>
</evidence>
<keyword evidence="8" id="KW-0175">Coiled coil</keyword>
<name>A0A0S2SIE7_9GAMM</name>
<dbReference type="GO" id="GO:0006935">
    <property type="term" value="P:chemotaxis"/>
    <property type="evidence" value="ECO:0007669"/>
    <property type="project" value="UniProtKB-ARBA"/>
</dbReference>
<keyword evidence="4 9" id="KW-0472">Membrane</keyword>
<dbReference type="FunFam" id="1.10.287.950:FF:000001">
    <property type="entry name" value="Methyl-accepting chemotaxis sensory transducer"/>
    <property type="match status" value="1"/>
</dbReference>
<evidence type="ECO:0000256" key="4">
    <source>
        <dbReference type="ARBA" id="ARBA00023136"/>
    </source>
</evidence>
<evidence type="ECO:0000256" key="1">
    <source>
        <dbReference type="ARBA" id="ARBA00004141"/>
    </source>
</evidence>
<evidence type="ECO:0000256" key="3">
    <source>
        <dbReference type="ARBA" id="ARBA00022989"/>
    </source>
</evidence>
<sequence>MEQTKSTFQVNLLISVVLLLLLALTFIAYIWSSARIQEASEQRYHSYQLADELRQSSDDLTRLARTYVITKDPAYEQQYMRILAIRNGEAARPQDYHRIYWDFVAATGQPPRPDSGERRGLIDLMKDAGFTSQELAKLTEAKNNSDGLVNTEVAAFKLVQQSDGDPVANQQQAIAMMHDKAYHQNKAKIMEPIDQFYVLLDNRTQEAVEGVASLSRLIGYLFILLGVALMFFLWRTYRSLLELVGSPVQVLRRELEHMARGDFSRAIEVPANARYSLIGMLAEMQKTLRDIIGKVSHSAQSLMQSADNIAMTAEQTSHYAASQQGSTQTMAAAIEQLVVSITHLSDNASNADQLSKDAATALDQGSAVINQTLDSIESISSTVTDAATSIAELNTHTQQISEIIEVIRGIAEQTNLLALNAAIEAARAGDQGRGFAVVADEVRNLASRSAASTQQITGMIQKIQGGTDSSIRNMEAAVNNVSRGVSLANQTGEAITSIKSNAANLTGLMGEISHTLREQSVAANEVASTVGTITSLSEQSRDAARNSAQEAERLQRLSRELETEMTHFRLR</sequence>
<dbReference type="InterPro" id="IPR004089">
    <property type="entry name" value="MCPsignal_dom"/>
</dbReference>
<keyword evidence="3 9" id="KW-1133">Transmembrane helix</keyword>
<dbReference type="GO" id="GO:0007165">
    <property type="term" value="P:signal transduction"/>
    <property type="evidence" value="ECO:0007669"/>
    <property type="project" value="UniProtKB-KW"/>
</dbReference>
<dbReference type="PANTHER" id="PTHR32089:SF119">
    <property type="entry name" value="METHYL-ACCEPTING CHEMOTAXIS PROTEIN CTPL"/>
    <property type="match status" value="1"/>
</dbReference>
<dbReference type="PATRIC" id="fig|652.5.peg.1203"/>
<evidence type="ECO:0000256" key="2">
    <source>
        <dbReference type="ARBA" id="ARBA00022692"/>
    </source>
</evidence>
<organism evidence="11 12">
    <name type="scientific">Aeromonas schubertii</name>
    <dbReference type="NCBI Taxonomy" id="652"/>
    <lineage>
        <taxon>Bacteria</taxon>
        <taxon>Pseudomonadati</taxon>
        <taxon>Pseudomonadota</taxon>
        <taxon>Gammaproteobacteria</taxon>
        <taxon>Aeromonadales</taxon>
        <taxon>Aeromonadaceae</taxon>
        <taxon>Aeromonas</taxon>
    </lineage>
</organism>
<reference evidence="12" key="1">
    <citation type="submission" date="2015-10" db="EMBL/GenBank/DDBJ databases">
        <title>Complete Genome Sequence of Aeromonas schubertii strain WL1483.</title>
        <authorList>
            <person name="Liu L."/>
        </authorList>
    </citation>
    <scope>NUCLEOTIDE SEQUENCE [LARGE SCALE GENOMIC DNA]</scope>
    <source>
        <strain evidence="12">WL1483</strain>
    </source>
</reference>
<dbReference type="Proteomes" id="UP000058114">
    <property type="component" value="Chromosome"/>
</dbReference>
<evidence type="ECO:0000256" key="5">
    <source>
        <dbReference type="ARBA" id="ARBA00023224"/>
    </source>
</evidence>
<dbReference type="PANTHER" id="PTHR32089">
    <property type="entry name" value="METHYL-ACCEPTING CHEMOTAXIS PROTEIN MCPB"/>
    <property type="match status" value="1"/>
</dbReference>
<feature type="coiled-coil region" evidence="8">
    <location>
        <begin position="544"/>
        <end position="571"/>
    </location>
</feature>
<evidence type="ECO:0000313" key="11">
    <source>
        <dbReference type="EMBL" id="ALP41465.1"/>
    </source>
</evidence>
<keyword evidence="2 9" id="KW-0812">Transmembrane</keyword>
<gene>
    <name evidence="11" type="ORF">WL1483_2046</name>
</gene>
<dbReference type="OrthoDB" id="5613951at2"/>
<dbReference type="EMBL" id="CP013067">
    <property type="protein sequence ID" value="ALP41465.1"/>
    <property type="molecule type" value="Genomic_DNA"/>
</dbReference>
<reference evidence="11 12" key="2">
    <citation type="journal article" date="2016" name="Genome Announc.">
        <title>Complete Genome Sequence of the Highly Virulent Aeromonas schubertii Strain WL1483, Isolated from Diseased Snakehead Fish (Channa argus) in China.</title>
        <authorList>
            <person name="Liu L."/>
            <person name="Li N."/>
            <person name="Zhang D."/>
            <person name="Fu X."/>
            <person name="Shi C."/>
            <person name="Lin Q."/>
            <person name="Hao G."/>
        </authorList>
    </citation>
    <scope>NUCLEOTIDE SEQUENCE [LARGE SCALE GENOMIC DNA]</scope>
    <source>
        <strain evidence="11 12">WL1483</strain>
    </source>
</reference>